<evidence type="ECO:0000313" key="2">
    <source>
        <dbReference type="EMBL" id="GKV12186.1"/>
    </source>
</evidence>
<comment type="caution">
    <text evidence="2">The sequence shown here is derived from an EMBL/GenBank/DDBJ whole genome shotgun (WGS) entry which is preliminary data.</text>
</comment>
<organism evidence="2 3">
    <name type="scientific">Rubroshorea leprosula</name>
    <dbReference type="NCBI Taxonomy" id="152421"/>
    <lineage>
        <taxon>Eukaryota</taxon>
        <taxon>Viridiplantae</taxon>
        <taxon>Streptophyta</taxon>
        <taxon>Embryophyta</taxon>
        <taxon>Tracheophyta</taxon>
        <taxon>Spermatophyta</taxon>
        <taxon>Magnoliopsida</taxon>
        <taxon>eudicotyledons</taxon>
        <taxon>Gunneridae</taxon>
        <taxon>Pentapetalae</taxon>
        <taxon>rosids</taxon>
        <taxon>malvids</taxon>
        <taxon>Malvales</taxon>
        <taxon>Dipterocarpaceae</taxon>
        <taxon>Rubroshorea</taxon>
    </lineage>
</organism>
<gene>
    <name evidence="2" type="ORF">SLEP1_g23368</name>
</gene>
<dbReference type="AlphaFoldDB" id="A0AAV5JHE9"/>
<feature type="compositionally biased region" description="Basic and acidic residues" evidence="1">
    <location>
        <begin position="39"/>
        <end position="50"/>
    </location>
</feature>
<dbReference type="Proteomes" id="UP001054252">
    <property type="component" value="Unassembled WGS sequence"/>
</dbReference>
<proteinExistence type="predicted"/>
<evidence type="ECO:0000313" key="3">
    <source>
        <dbReference type="Proteomes" id="UP001054252"/>
    </source>
</evidence>
<dbReference type="EMBL" id="BPVZ01000036">
    <property type="protein sequence ID" value="GKV12186.1"/>
    <property type="molecule type" value="Genomic_DNA"/>
</dbReference>
<sequence length="74" mass="8916">MYANSFIHDDERGKPKSFGLMTNPSEFMMNLVMANKGMRGGEKRNNDNQRKNGRKRWRWEGEQKEHRGEQWQEE</sequence>
<feature type="region of interest" description="Disordered" evidence="1">
    <location>
        <begin position="1"/>
        <end position="21"/>
    </location>
</feature>
<evidence type="ECO:0000256" key="1">
    <source>
        <dbReference type="SAM" id="MobiDB-lite"/>
    </source>
</evidence>
<feature type="region of interest" description="Disordered" evidence="1">
    <location>
        <begin position="35"/>
        <end position="74"/>
    </location>
</feature>
<name>A0AAV5JHE9_9ROSI</name>
<feature type="compositionally biased region" description="Basic and acidic residues" evidence="1">
    <location>
        <begin position="58"/>
        <end position="74"/>
    </location>
</feature>
<accession>A0AAV5JHE9</accession>
<keyword evidence="3" id="KW-1185">Reference proteome</keyword>
<reference evidence="2 3" key="1">
    <citation type="journal article" date="2021" name="Commun. Biol.">
        <title>The genome of Shorea leprosula (Dipterocarpaceae) highlights the ecological relevance of drought in aseasonal tropical rainforests.</title>
        <authorList>
            <person name="Ng K.K.S."/>
            <person name="Kobayashi M.J."/>
            <person name="Fawcett J.A."/>
            <person name="Hatakeyama M."/>
            <person name="Paape T."/>
            <person name="Ng C.H."/>
            <person name="Ang C.C."/>
            <person name="Tnah L.H."/>
            <person name="Lee C.T."/>
            <person name="Nishiyama T."/>
            <person name="Sese J."/>
            <person name="O'Brien M.J."/>
            <person name="Copetti D."/>
            <person name="Mohd Noor M.I."/>
            <person name="Ong R.C."/>
            <person name="Putra M."/>
            <person name="Sireger I.Z."/>
            <person name="Indrioko S."/>
            <person name="Kosugi Y."/>
            <person name="Izuno A."/>
            <person name="Isagi Y."/>
            <person name="Lee S.L."/>
            <person name="Shimizu K.K."/>
        </authorList>
    </citation>
    <scope>NUCLEOTIDE SEQUENCE [LARGE SCALE GENOMIC DNA]</scope>
    <source>
        <strain evidence="2">214</strain>
    </source>
</reference>
<protein>
    <submittedName>
        <fullName evidence="2">Uncharacterized protein</fullName>
    </submittedName>
</protein>